<keyword evidence="7 8" id="KW-0472">Membrane</keyword>
<feature type="transmembrane region" description="Helical" evidence="8">
    <location>
        <begin position="25"/>
        <end position="47"/>
    </location>
</feature>
<accession>A0A918Q7Y7</accession>
<evidence type="ECO:0000256" key="3">
    <source>
        <dbReference type="ARBA" id="ARBA00022448"/>
    </source>
</evidence>
<evidence type="ECO:0000256" key="1">
    <source>
        <dbReference type="ARBA" id="ARBA00004651"/>
    </source>
</evidence>
<dbReference type="Proteomes" id="UP000619457">
    <property type="component" value="Unassembled WGS sequence"/>
</dbReference>
<dbReference type="InterPro" id="IPR002549">
    <property type="entry name" value="AI-2E-like"/>
</dbReference>
<comment type="similarity">
    <text evidence="2">Belongs to the autoinducer-2 exporter (AI-2E) (TC 2.A.86) family.</text>
</comment>
<feature type="transmembrane region" description="Helical" evidence="8">
    <location>
        <begin position="228"/>
        <end position="245"/>
    </location>
</feature>
<evidence type="ECO:0000313" key="9">
    <source>
        <dbReference type="EMBL" id="GGZ35018.1"/>
    </source>
</evidence>
<keyword evidence="4" id="KW-1003">Cell membrane</keyword>
<feature type="transmembrane region" description="Helical" evidence="8">
    <location>
        <begin position="265"/>
        <end position="296"/>
    </location>
</feature>
<name>A0A918Q7Y7_9BACT</name>
<proteinExistence type="inferred from homology"/>
<keyword evidence="10" id="KW-1185">Reference proteome</keyword>
<feature type="transmembrane region" description="Helical" evidence="8">
    <location>
        <begin position="166"/>
        <end position="188"/>
    </location>
</feature>
<protein>
    <submittedName>
        <fullName evidence="9">AI-2E family transporter</fullName>
    </submittedName>
</protein>
<comment type="caution">
    <text evidence="9">The sequence shown here is derived from an EMBL/GenBank/DDBJ whole genome shotgun (WGS) entry which is preliminary data.</text>
</comment>
<dbReference type="PANTHER" id="PTHR21716:SF53">
    <property type="entry name" value="PERMEASE PERM-RELATED"/>
    <property type="match status" value="1"/>
</dbReference>
<sequence length="340" mass="37334">MFAVVISIMLYPVCHWLERMKLPRAAASIISVILATLILSGLLYFIVHQVIVIGRDGQDIADNFGKIYDSIQQFIARRFGVEPGTITSQIREQAHQSLSGMGKYLTSAFSSAGGTLASGVLVPIYTFFFLYYRDFFKDFLIQAMRGAGATKVLETINRIYNVIQSYLLGLVTVMGIVAVLNTAGLMVLGIEYAWFFGTLAAILILLPYIGVAVGSIVPALFALATMDSYWYALGVIGWFQVVQFLEGNFITPNIVGGKVSLNPLIAIISLLLGGMLFGLGGLILAIPMVAVMKIIFDMTDSTRPFSFLIGEPDKEHLKKDSYDHLIDKHDVQKNEGLPLD</sequence>
<keyword evidence="5 8" id="KW-0812">Transmembrane</keyword>
<evidence type="ECO:0000313" key="10">
    <source>
        <dbReference type="Proteomes" id="UP000619457"/>
    </source>
</evidence>
<dbReference type="PANTHER" id="PTHR21716">
    <property type="entry name" value="TRANSMEMBRANE PROTEIN"/>
    <property type="match status" value="1"/>
</dbReference>
<dbReference type="Pfam" id="PF01594">
    <property type="entry name" value="AI-2E_transport"/>
    <property type="match status" value="1"/>
</dbReference>
<dbReference type="GO" id="GO:0055085">
    <property type="term" value="P:transmembrane transport"/>
    <property type="evidence" value="ECO:0007669"/>
    <property type="project" value="TreeGrafter"/>
</dbReference>
<evidence type="ECO:0000256" key="4">
    <source>
        <dbReference type="ARBA" id="ARBA00022475"/>
    </source>
</evidence>
<reference evidence="9" key="2">
    <citation type="submission" date="2020-09" db="EMBL/GenBank/DDBJ databases">
        <authorList>
            <person name="Sun Q."/>
            <person name="Kim S."/>
        </authorList>
    </citation>
    <scope>NUCLEOTIDE SEQUENCE</scope>
    <source>
        <strain evidence="9">KCTC 12368</strain>
    </source>
</reference>
<reference evidence="9" key="1">
    <citation type="journal article" date="2014" name="Int. J. Syst. Evol. Microbiol.">
        <title>Complete genome sequence of Corynebacterium casei LMG S-19264T (=DSM 44701T), isolated from a smear-ripened cheese.</title>
        <authorList>
            <consortium name="US DOE Joint Genome Institute (JGI-PGF)"/>
            <person name="Walter F."/>
            <person name="Albersmeier A."/>
            <person name="Kalinowski J."/>
            <person name="Ruckert C."/>
        </authorList>
    </citation>
    <scope>NUCLEOTIDE SEQUENCE</scope>
    <source>
        <strain evidence="9">KCTC 12368</strain>
    </source>
</reference>
<evidence type="ECO:0000256" key="2">
    <source>
        <dbReference type="ARBA" id="ARBA00009773"/>
    </source>
</evidence>
<feature type="transmembrane region" description="Helical" evidence="8">
    <location>
        <begin position="108"/>
        <end position="132"/>
    </location>
</feature>
<feature type="transmembrane region" description="Helical" evidence="8">
    <location>
        <begin position="194"/>
        <end position="221"/>
    </location>
</feature>
<evidence type="ECO:0000256" key="7">
    <source>
        <dbReference type="ARBA" id="ARBA00023136"/>
    </source>
</evidence>
<keyword evidence="3" id="KW-0813">Transport</keyword>
<dbReference type="GO" id="GO:0005886">
    <property type="term" value="C:plasma membrane"/>
    <property type="evidence" value="ECO:0007669"/>
    <property type="project" value="UniProtKB-SubCell"/>
</dbReference>
<evidence type="ECO:0000256" key="5">
    <source>
        <dbReference type="ARBA" id="ARBA00022692"/>
    </source>
</evidence>
<dbReference type="EMBL" id="BMWX01000005">
    <property type="protein sequence ID" value="GGZ35018.1"/>
    <property type="molecule type" value="Genomic_DNA"/>
</dbReference>
<dbReference type="AlphaFoldDB" id="A0A918Q7Y7"/>
<evidence type="ECO:0000256" key="8">
    <source>
        <dbReference type="SAM" id="Phobius"/>
    </source>
</evidence>
<organism evidence="9 10">
    <name type="scientific">Echinicola pacifica</name>
    <dbReference type="NCBI Taxonomy" id="346377"/>
    <lineage>
        <taxon>Bacteria</taxon>
        <taxon>Pseudomonadati</taxon>
        <taxon>Bacteroidota</taxon>
        <taxon>Cytophagia</taxon>
        <taxon>Cytophagales</taxon>
        <taxon>Cyclobacteriaceae</taxon>
        <taxon>Echinicola</taxon>
    </lineage>
</organism>
<evidence type="ECO:0000256" key="6">
    <source>
        <dbReference type="ARBA" id="ARBA00022989"/>
    </source>
</evidence>
<keyword evidence="6 8" id="KW-1133">Transmembrane helix</keyword>
<comment type="subcellular location">
    <subcellularLocation>
        <location evidence="1">Cell membrane</location>
        <topology evidence="1">Multi-pass membrane protein</topology>
    </subcellularLocation>
</comment>
<gene>
    <name evidence="9" type="ORF">GCM10007049_30530</name>
</gene>